<protein>
    <submittedName>
        <fullName evidence="1">Uncharacterized protein</fullName>
    </submittedName>
</protein>
<dbReference type="EMBL" id="CACVAZ010000173">
    <property type="protein sequence ID" value="CAA6824122.1"/>
    <property type="molecule type" value="Genomic_DNA"/>
</dbReference>
<dbReference type="AlphaFoldDB" id="A0A6S6TTQ2"/>
<proteinExistence type="predicted"/>
<feature type="non-terminal residue" evidence="1">
    <location>
        <position position="37"/>
    </location>
</feature>
<reference evidence="1" key="1">
    <citation type="submission" date="2020-01" db="EMBL/GenBank/DDBJ databases">
        <authorList>
            <person name="Meier V. D."/>
            <person name="Meier V D."/>
        </authorList>
    </citation>
    <scope>NUCLEOTIDE SEQUENCE</scope>
    <source>
        <strain evidence="1">HLG_WM_MAG_02</strain>
    </source>
</reference>
<organism evidence="1">
    <name type="scientific">uncultured Sulfurovum sp</name>
    <dbReference type="NCBI Taxonomy" id="269237"/>
    <lineage>
        <taxon>Bacteria</taxon>
        <taxon>Pseudomonadati</taxon>
        <taxon>Campylobacterota</taxon>
        <taxon>Epsilonproteobacteria</taxon>
        <taxon>Campylobacterales</taxon>
        <taxon>Sulfurovaceae</taxon>
        <taxon>Sulfurovum</taxon>
        <taxon>environmental samples</taxon>
    </lineage>
</organism>
<sequence length="37" mass="4147">MIKIETLEVQLYADIEEKIGNGKPSIIAFGMTHCYSC</sequence>
<name>A0A6S6TTQ2_9BACT</name>
<accession>A0A6S6TTQ2</accession>
<evidence type="ECO:0000313" key="1">
    <source>
        <dbReference type="EMBL" id="CAA6824122.1"/>
    </source>
</evidence>
<gene>
    <name evidence="1" type="ORF">HELGO_WM56459</name>
</gene>